<evidence type="ECO:0000313" key="8">
    <source>
        <dbReference type="Proteomes" id="UP000007648"/>
    </source>
</evidence>
<comment type="similarity">
    <text evidence="2">Belongs to the CYSTM1 family.</text>
</comment>
<accession>A0A7N4Q0Y0</accession>
<dbReference type="InterPro" id="IPR043240">
    <property type="entry name" value="CYSTM1-like"/>
</dbReference>
<comment type="subcellular location">
    <subcellularLocation>
        <location evidence="1">Membrane</location>
    </subcellularLocation>
</comment>
<evidence type="ECO:0000259" key="6">
    <source>
        <dbReference type="Pfam" id="PF12734"/>
    </source>
</evidence>
<dbReference type="GeneTree" id="ENSGT00940000165340"/>
<dbReference type="InterPro" id="IPR028144">
    <property type="entry name" value="CYSTM_dom"/>
</dbReference>
<dbReference type="FunCoup" id="A0A7N4Q0Y0">
    <property type="interactions" value="153"/>
</dbReference>
<dbReference type="InParanoid" id="A0A7N4Q0Y0"/>
<reference evidence="7" key="2">
    <citation type="submission" date="2025-08" db="UniProtKB">
        <authorList>
            <consortium name="Ensembl"/>
        </authorList>
    </citation>
    <scope>IDENTIFICATION</scope>
</reference>
<evidence type="ECO:0000256" key="3">
    <source>
        <dbReference type="ARBA" id="ARBA00013590"/>
    </source>
</evidence>
<dbReference type="PANTHER" id="PTHR47564">
    <property type="entry name" value="CYSTEINE-RICH AND TRANSMEMBRANE DOMAIN-CONTAINING PROTEIN 1"/>
    <property type="match status" value="1"/>
</dbReference>
<dbReference type="GO" id="GO:0016020">
    <property type="term" value="C:membrane"/>
    <property type="evidence" value="ECO:0007669"/>
    <property type="project" value="UniProtKB-SubCell"/>
</dbReference>
<feature type="region of interest" description="Disordered" evidence="5">
    <location>
        <begin position="1"/>
        <end position="33"/>
    </location>
</feature>
<dbReference type="Ensembl" id="ENSSHAT00000041520.1">
    <property type="protein sequence ID" value="ENSSHAP00000045281.1"/>
    <property type="gene ID" value="ENSSHAG00000021280.1"/>
</dbReference>
<dbReference type="Proteomes" id="UP000007648">
    <property type="component" value="Unassembled WGS sequence"/>
</dbReference>
<reference evidence="7 8" key="1">
    <citation type="journal article" date="2011" name="Proc. Natl. Acad. Sci. U.S.A.">
        <title>Genetic diversity and population structure of the endangered marsupial Sarcophilus harrisii (Tasmanian devil).</title>
        <authorList>
            <person name="Miller W."/>
            <person name="Hayes V.M."/>
            <person name="Ratan A."/>
            <person name="Petersen D.C."/>
            <person name="Wittekindt N.E."/>
            <person name="Miller J."/>
            <person name="Walenz B."/>
            <person name="Knight J."/>
            <person name="Qi J."/>
            <person name="Zhao F."/>
            <person name="Wang Q."/>
            <person name="Bedoya-Reina O.C."/>
            <person name="Katiyar N."/>
            <person name="Tomsho L.P."/>
            <person name="Kasson L.M."/>
            <person name="Hardie R.A."/>
            <person name="Woodbridge P."/>
            <person name="Tindall E.A."/>
            <person name="Bertelsen M.F."/>
            <person name="Dixon D."/>
            <person name="Pyecroft S."/>
            <person name="Helgen K.M."/>
            <person name="Lesk A.M."/>
            <person name="Pringle T.H."/>
            <person name="Patterson N."/>
            <person name="Zhang Y."/>
            <person name="Kreiss A."/>
            <person name="Woods G.M."/>
            <person name="Jones M.E."/>
            <person name="Schuster S.C."/>
        </authorList>
    </citation>
    <scope>NUCLEOTIDE SEQUENCE [LARGE SCALE GENOMIC DNA]</scope>
</reference>
<proteinExistence type="inferred from homology"/>
<evidence type="ECO:0000313" key="7">
    <source>
        <dbReference type="Ensembl" id="ENSSHAP00000045281.1"/>
    </source>
</evidence>
<gene>
    <name evidence="7" type="primary">CYSTM1</name>
</gene>
<dbReference type="Pfam" id="PF12734">
    <property type="entry name" value="CYSTM"/>
    <property type="match status" value="1"/>
</dbReference>
<protein>
    <recommendedName>
        <fullName evidence="3">Cysteine-rich and transmembrane domain-containing protein 1</fullName>
    </recommendedName>
</protein>
<evidence type="ECO:0000256" key="5">
    <source>
        <dbReference type="SAM" id="MobiDB-lite"/>
    </source>
</evidence>
<evidence type="ECO:0000256" key="2">
    <source>
        <dbReference type="ARBA" id="ARBA00009444"/>
    </source>
</evidence>
<sequence>MNYGNPPPYSDPGPTAPYPPYMQQPGPYPPPNTGYPYQGYPQYGWQGGPPPEAPKTTVYVVEDQRRNDTGQVSCLTACWTALCCCCLWDMLT</sequence>
<dbReference type="PANTHER" id="PTHR47564:SF1">
    <property type="entry name" value="CYSTEINE-RICH AND TRANSMEMBRANE DOMAIN-CONTAINING PROTEIN 1"/>
    <property type="match status" value="1"/>
</dbReference>
<name>A0A7N4Q0Y0_SARHA</name>
<feature type="domain" description="Cysteine-rich transmembrane" evidence="6">
    <location>
        <begin position="58"/>
        <end position="91"/>
    </location>
</feature>
<keyword evidence="8" id="KW-1185">Reference proteome</keyword>
<evidence type="ECO:0000256" key="4">
    <source>
        <dbReference type="ARBA" id="ARBA00023136"/>
    </source>
</evidence>
<evidence type="ECO:0000256" key="1">
    <source>
        <dbReference type="ARBA" id="ARBA00004370"/>
    </source>
</evidence>
<organism evidence="7 8">
    <name type="scientific">Sarcophilus harrisii</name>
    <name type="common">Tasmanian devil</name>
    <name type="synonym">Sarcophilus laniarius</name>
    <dbReference type="NCBI Taxonomy" id="9305"/>
    <lineage>
        <taxon>Eukaryota</taxon>
        <taxon>Metazoa</taxon>
        <taxon>Chordata</taxon>
        <taxon>Craniata</taxon>
        <taxon>Vertebrata</taxon>
        <taxon>Euteleostomi</taxon>
        <taxon>Mammalia</taxon>
        <taxon>Metatheria</taxon>
        <taxon>Dasyuromorphia</taxon>
        <taxon>Dasyuridae</taxon>
        <taxon>Sarcophilus</taxon>
    </lineage>
</organism>
<dbReference type="AlphaFoldDB" id="A0A7N4Q0Y0"/>
<reference evidence="7" key="3">
    <citation type="submission" date="2025-09" db="UniProtKB">
        <authorList>
            <consortium name="Ensembl"/>
        </authorList>
    </citation>
    <scope>IDENTIFICATION</scope>
</reference>
<dbReference type="GO" id="GO:0070062">
    <property type="term" value="C:extracellular exosome"/>
    <property type="evidence" value="ECO:0007669"/>
    <property type="project" value="TreeGrafter"/>
</dbReference>
<keyword evidence="4" id="KW-0472">Membrane</keyword>